<keyword evidence="5" id="KW-1185">Reference proteome</keyword>
<feature type="domain" description="DprA winged helix" evidence="3">
    <location>
        <begin position="335"/>
        <end position="390"/>
    </location>
</feature>
<evidence type="ECO:0000256" key="1">
    <source>
        <dbReference type="ARBA" id="ARBA00006525"/>
    </source>
</evidence>
<dbReference type="SUPFAM" id="SSF102405">
    <property type="entry name" value="MCP/YpsA-like"/>
    <property type="match status" value="1"/>
</dbReference>
<evidence type="ECO:0000259" key="2">
    <source>
        <dbReference type="Pfam" id="PF02481"/>
    </source>
</evidence>
<dbReference type="AlphaFoldDB" id="F9UBR8"/>
<dbReference type="InterPro" id="IPR057666">
    <property type="entry name" value="DrpA_SLOG"/>
</dbReference>
<dbReference type="NCBIfam" id="TIGR00732">
    <property type="entry name" value="dprA"/>
    <property type="match status" value="1"/>
</dbReference>
<dbReference type="InterPro" id="IPR003488">
    <property type="entry name" value="DprA"/>
</dbReference>
<dbReference type="Gene3D" id="1.10.10.10">
    <property type="entry name" value="Winged helix-like DNA-binding domain superfamily/Winged helix DNA-binding domain"/>
    <property type="match status" value="1"/>
</dbReference>
<reference evidence="4 5" key="1">
    <citation type="submission" date="2011-06" db="EMBL/GenBank/DDBJ databases">
        <title>The draft genome of Thiocapsa marina 5811.</title>
        <authorList>
            <consortium name="US DOE Joint Genome Institute (JGI-PGF)"/>
            <person name="Lucas S."/>
            <person name="Han J."/>
            <person name="Cheng J.-F."/>
            <person name="Goodwin L."/>
            <person name="Pitluck S."/>
            <person name="Peters L."/>
            <person name="Land M.L."/>
            <person name="Hauser L."/>
            <person name="Vogl K."/>
            <person name="Liu Z."/>
            <person name="Imhoff J."/>
            <person name="Thiel V."/>
            <person name="Frigaard N.-U."/>
            <person name="Bryant D."/>
            <person name="Woyke T.J."/>
        </authorList>
    </citation>
    <scope>NUCLEOTIDE SEQUENCE [LARGE SCALE GENOMIC DNA]</scope>
    <source>
        <strain evidence="4 5">5811</strain>
    </source>
</reference>
<dbReference type="InterPro" id="IPR010994">
    <property type="entry name" value="RuvA_2-like"/>
</dbReference>
<dbReference type="InterPro" id="IPR036388">
    <property type="entry name" value="WH-like_DNA-bd_sf"/>
</dbReference>
<evidence type="ECO:0000259" key="3">
    <source>
        <dbReference type="Pfam" id="PF17782"/>
    </source>
</evidence>
<dbReference type="InterPro" id="IPR041614">
    <property type="entry name" value="DprA_WH"/>
</dbReference>
<sequence>MSATGSSRPLGDGLDRLLSVASDSIADWIVLISAPGIGSRTATRLIERFGTPRAVADAPRQDLAAAGISPEAIAALKQPDTAALERILAWSDQPDAFVLTRADARYPPLLAEIPDAPLLLYVRGDPELLAEPQLAVVGSRNPTPSGLEITRDFARRLAADGLSITSGLALGVDGAAHAGALETGRTIAVLGTGPDLVYPATHRDLARRVAERGALVSEFPPGQGPSARNFPRRNRIISGLSVGVLVTEAALKSGSLITARFALEQGRDVFAVPGSIRNPLARGSHALIRDGAKLVEDPAEILLELAPMLRNLLAACPGEASVAPGEERAAAGRGATTTLDADYRALLDAMGFDPVAPDELIASSGRSAREVSSMLLVLELEGHVSSAPGGRFCRLGS</sequence>
<dbReference type="PATRIC" id="fig|768671.3.peg.2510"/>
<name>F9UBR8_9GAMM</name>
<dbReference type="EMBL" id="AFWV01000007">
    <property type="protein sequence ID" value="EGV18386.1"/>
    <property type="molecule type" value="Genomic_DNA"/>
</dbReference>
<organism evidence="4 5">
    <name type="scientific">Thiocapsa marina 5811</name>
    <dbReference type="NCBI Taxonomy" id="768671"/>
    <lineage>
        <taxon>Bacteria</taxon>
        <taxon>Pseudomonadati</taxon>
        <taxon>Pseudomonadota</taxon>
        <taxon>Gammaproteobacteria</taxon>
        <taxon>Chromatiales</taxon>
        <taxon>Chromatiaceae</taxon>
        <taxon>Thiocapsa</taxon>
    </lineage>
</organism>
<dbReference type="PANTHER" id="PTHR43022">
    <property type="entry name" value="PROTEIN SMF"/>
    <property type="match status" value="1"/>
</dbReference>
<accession>F9UBR8</accession>
<dbReference type="STRING" id="768671.ThimaDRAFT_2370"/>
<dbReference type="PANTHER" id="PTHR43022:SF1">
    <property type="entry name" value="PROTEIN SMF"/>
    <property type="match status" value="1"/>
</dbReference>
<evidence type="ECO:0000313" key="4">
    <source>
        <dbReference type="EMBL" id="EGV18386.1"/>
    </source>
</evidence>
<dbReference type="GO" id="GO:0009294">
    <property type="term" value="P:DNA-mediated transformation"/>
    <property type="evidence" value="ECO:0007669"/>
    <property type="project" value="InterPro"/>
</dbReference>
<proteinExistence type="inferred from homology"/>
<gene>
    <name evidence="4" type="ORF">ThimaDRAFT_2370</name>
</gene>
<dbReference type="Pfam" id="PF14520">
    <property type="entry name" value="HHH_5"/>
    <property type="match status" value="1"/>
</dbReference>
<feature type="domain" description="Smf/DprA SLOG" evidence="2">
    <location>
        <begin position="98"/>
        <end position="305"/>
    </location>
</feature>
<dbReference type="Proteomes" id="UP000005459">
    <property type="component" value="Unassembled WGS sequence"/>
</dbReference>
<dbReference type="SUPFAM" id="SSF47781">
    <property type="entry name" value="RuvA domain 2-like"/>
    <property type="match status" value="1"/>
</dbReference>
<protein>
    <submittedName>
        <fullName evidence="4">DNA protecting protein DprA</fullName>
    </submittedName>
</protein>
<dbReference type="Pfam" id="PF17782">
    <property type="entry name" value="WHD_DprA"/>
    <property type="match status" value="1"/>
</dbReference>
<dbReference type="eggNOG" id="COG0758">
    <property type="taxonomic scope" value="Bacteria"/>
</dbReference>
<dbReference type="Gene3D" id="3.40.50.450">
    <property type="match status" value="1"/>
</dbReference>
<comment type="similarity">
    <text evidence="1">Belongs to the DprA/Smf family.</text>
</comment>
<evidence type="ECO:0000313" key="5">
    <source>
        <dbReference type="Proteomes" id="UP000005459"/>
    </source>
</evidence>
<dbReference type="Pfam" id="PF02481">
    <property type="entry name" value="DNA_processg_A"/>
    <property type="match status" value="1"/>
</dbReference>